<dbReference type="InterPro" id="IPR002475">
    <property type="entry name" value="Bcl2-like"/>
</dbReference>
<dbReference type="SUPFAM" id="SSF56854">
    <property type="entry name" value="Bcl-2 inhibitors of programmed cell death"/>
    <property type="match status" value="1"/>
</dbReference>
<protein>
    <submittedName>
        <fullName evidence="5">apoptosis facilitator Bcl-2-like protein 14</fullName>
    </submittedName>
</protein>
<keyword evidence="2" id="KW-0597">Phosphoprotein</keyword>
<dbReference type="Gene3D" id="1.10.437.10">
    <property type="entry name" value="Blc2-like"/>
    <property type="match status" value="1"/>
</dbReference>
<dbReference type="InterPro" id="IPR020726">
    <property type="entry name" value="Bcl2_BH2_motif_CS"/>
</dbReference>
<dbReference type="OrthoDB" id="9948726at2759"/>
<dbReference type="InterPro" id="IPR036834">
    <property type="entry name" value="Bcl-2-like_sf"/>
</dbReference>
<dbReference type="GO" id="GO:2001236">
    <property type="term" value="P:regulation of extrinsic apoptotic signaling pathway"/>
    <property type="evidence" value="ECO:0007669"/>
    <property type="project" value="TreeGrafter"/>
</dbReference>
<dbReference type="AlphaFoldDB" id="A0A8J0TWL0"/>
<evidence type="ECO:0000313" key="6">
    <source>
        <dbReference type="RefSeq" id="XP_041441844.1"/>
    </source>
</evidence>
<dbReference type="GO" id="GO:0006915">
    <property type="term" value="P:apoptotic process"/>
    <property type="evidence" value="ECO:0007669"/>
    <property type="project" value="UniProtKB-KW"/>
</dbReference>
<evidence type="ECO:0000256" key="2">
    <source>
        <dbReference type="ARBA" id="ARBA00022553"/>
    </source>
</evidence>
<keyword evidence="4" id="KW-1185">Reference proteome</keyword>
<evidence type="ECO:0000256" key="1">
    <source>
        <dbReference type="ARBA" id="ARBA00009458"/>
    </source>
</evidence>
<dbReference type="PANTHER" id="PTHR14965">
    <property type="entry name" value="SI:CH73-248E21.1"/>
    <property type="match status" value="1"/>
</dbReference>
<accession>A0A8J0TWL0</accession>
<dbReference type="Proteomes" id="UP000186698">
    <property type="component" value="Chromosome 3L"/>
</dbReference>
<evidence type="ECO:0000256" key="3">
    <source>
        <dbReference type="ARBA" id="ARBA00022703"/>
    </source>
</evidence>
<gene>
    <name evidence="5 6" type="primary">LOC108704352</name>
</gene>
<keyword evidence="3" id="KW-0053">Apoptosis</keyword>
<comment type="similarity">
    <text evidence="1">Belongs to the Bcl-2 family.</text>
</comment>
<reference evidence="5" key="1">
    <citation type="submission" date="2022-04" db="UniProtKB">
        <authorList>
            <consortium name="RefSeq"/>
        </authorList>
    </citation>
    <scope>IDENTIFICATION</scope>
    <source>
        <strain evidence="5 6">J_2021</strain>
        <tissue evidence="5 6">Erythrocytes</tissue>
    </source>
</reference>
<proteinExistence type="inferred from homology"/>
<dbReference type="KEGG" id="xla:108704352"/>
<dbReference type="GeneID" id="108704352"/>
<evidence type="ECO:0000313" key="4">
    <source>
        <dbReference type="Proteomes" id="UP000186698"/>
    </source>
</evidence>
<dbReference type="PANTHER" id="PTHR14965:SF1">
    <property type="entry name" value="APOPTOSIS FACILITATOR BCL-2-LIKE PROTEIN 14"/>
    <property type="match status" value="1"/>
</dbReference>
<sequence length="177" mass="20695">MSAEEGPEEMEEVDQTCLEYRILMKYTLHTRRKGRMLCCMGRGDQAKTTQTFNEDRLIRQLVEILKTSGDEINKRITQDPDLMLSMKADMTYSRFKETAERFLHDSVLPWDKEVEEQRRRLALCIHFTSQLSAVDNHPMNRVLGFGVKYLRENFSPWIQSQGGWDKALGIPDSMDNK</sequence>
<dbReference type="PROSITE" id="PS50062">
    <property type="entry name" value="BCL2_FAMILY"/>
    <property type="match status" value="1"/>
</dbReference>
<dbReference type="RefSeq" id="XP_018096345.1">
    <property type="nucleotide sequence ID" value="XM_018240856.2"/>
</dbReference>
<evidence type="ECO:0000313" key="5">
    <source>
        <dbReference type="RefSeq" id="XP_018096345.1"/>
    </source>
</evidence>
<organism evidence="5">
    <name type="scientific">Xenopus laevis</name>
    <name type="common">African clawed frog</name>
    <dbReference type="NCBI Taxonomy" id="8355"/>
    <lineage>
        <taxon>Eukaryota</taxon>
        <taxon>Metazoa</taxon>
        <taxon>Chordata</taxon>
        <taxon>Craniata</taxon>
        <taxon>Vertebrata</taxon>
        <taxon>Euteleostomi</taxon>
        <taxon>Amphibia</taxon>
        <taxon>Batrachia</taxon>
        <taxon>Anura</taxon>
        <taxon>Pipoidea</taxon>
        <taxon>Pipidae</taxon>
        <taxon>Xenopodinae</taxon>
        <taxon>Xenopus</taxon>
        <taxon>Xenopus</taxon>
    </lineage>
</organism>
<dbReference type="PROSITE" id="PS01258">
    <property type="entry name" value="BH2"/>
    <property type="match status" value="1"/>
</dbReference>
<name>A0A8J0TWL0_XENLA</name>
<dbReference type="RefSeq" id="XP_041441844.1">
    <property type="nucleotide sequence ID" value="XM_041585910.1"/>
</dbReference>